<dbReference type="EMBL" id="JAJVCN010000004">
    <property type="protein sequence ID" value="MCE7009759.1"/>
    <property type="molecule type" value="Genomic_DNA"/>
</dbReference>
<keyword evidence="1" id="KW-0732">Signal</keyword>
<dbReference type="RefSeq" id="WP_233731274.1">
    <property type="nucleotide sequence ID" value="NZ_JAJVCN010000004.1"/>
</dbReference>
<reference evidence="2 3" key="1">
    <citation type="submission" date="2021-12" db="EMBL/GenBank/DDBJ databases">
        <title>Genome sequence of Kibdelosporangium philippinense ATCC 49844.</title>
        <authorList>
            <person name="Fedorov E.A."/>
            <person name="Omeragic M."/>
            <person name="Shalygina K.F."/>
            <person name="Maclea K.S."/>
        </authorList>
    </citation>
    <scope>NUCLEOTIDE SEQUENCE [LARGE SCALE GENOMIC DNA]</scope>
    <source>
        <strain evidence="2 3">ATCC 49844</strain>
    </source>
</reference>
<comment type="caution">
    <text evidence="2">The sequence shown here is derived from an EMBL/GenBank/DDBJ whole genome shotgun (WGS) entry which is preliminary data.</text>
</comment>
<accession>A0ABS8ZQA8</accession>
<sequence>MAGTAVLVLAGLAAPASAAIPGLQRVEATSPTNSEEHRFVTATCPDDKLLVSMGGEVVGGHGAVAIGAVRPMGDSPTAIRSVRVQAAESTSTDFTGNWSVTAYAVCADPLPGLVVVEAKSPSTIQSHKHITATCPTGKQVVGAGAVAMVGAPYIQMVGLVPDGGPTAAPTSVTASLFGGIGAGFGWTASAFAVCADPIPGLSTIEHTSVTDSTTSKTVTPRCPSGKQLLGTGGAITGKLHTGSTRSRLGFVSLRPESTEANVGVHELGAIPNEWSVSGYAICATA</sequence>
<organism evidence="2 3">
    <name type="scientific">Kibdelosporangium philippinense</name>
    <dbReference type="NCBI Taxonomy" id="211113"/>
    <lineage>
        <taxon>Bacteria</taxon>
        <taxon>Bacillati</taxon>
        <taxon>Actinomycetota</taxon>
        <taxon>Actinomycetes</taxon>
        <taxon>Pseudonocardiales</taxon>
        <taxon>Pseudonocardiaceae</taxon>
        <taxon>Kibdelosporangium</taxon>
    </lineage>
</organism>
<feature type="signal peptide" evidence="1">
    <location>
        <begin position="1"/>
        <end position="18"/>
    </location>
</feature>
<gene>
    <name evidence="2" type="ORF">LWC34_44160</name>
</gene>
<keyword evidence="3" id="KW-1185">Reference proteome</keyword>
<feature type="chain" id="PRO_5046190648" evidence="1">
    <location>
        <begin position="19"/>
        <end position="285"/>
    </location>
</feature>
<proteinExistence type="predicted"/>
<evidence type="ECO:0000313" key="3">
    <source>
        <dbReference type="Proteomes" id="UP001521150"/>
    </source>
</evidence>
<protein>
    <submittedName>
        <fullName evidence="2">Uncharacterized protein</fullName>
    </submittedName>
</protein>
<evidence type="ECO:0000256" key="1">
    <source>
        <dbReference type="SAM" id="SignalP"/>
    </source>
</evidence>
<name>A0ABS8ZQA8_9PSEU</name>
<evidence type="ECO:0000313" key="2">
    <source>
        <dbReference type="EMBL" id="MCE7009759.1"/>
    </source>
</evidence>
<dbReference type="Proteomes" id="UP001521150">
    <property type="component" value="Unassembled WGS sequence"/>
</dbReference>